<dbReference type="Proteomes" id="UP000492821">
    <property type="component" value="Unassembled WGS sequence"/>
</dbReference>
<dbReference type="PANTHER" id="PTHR31389:SF4">
    <property type="entry name" value="LD39211P"/>
    <property type="match status" value="1"/>
</dbReference>
<organism evidence="1 2">
    <name type="scientific">Panagrellus redivivus</name>
    <name type="common">Microworm</name>
    <dbReference type="NCBI Taxonomy" id="6233"/>
    <lineage>
        <taxon>Eukaryota</taxon>
        <taxon>Metazoa</taxon>
        <taxon>Ecdysozoa</taxon>
        <taxon>Nematoda</taxon>
        <taxon>Chromadorea</taxon>
        <taxon>Rhabditida</taxon>
        <taxon>Tylenchina</taxon>
        <taxon>Panagrolaimomorpha</taxon>
        <taxon>Panagrolaimoidea</taxon>
        <taxon>Panagrolaimidae</taxon>
        <taxon>Panagrellus</taxon>
    </lineage>
</organism>
<evidence type="ECO:0000313" key="1">
    <source>
        <dbReference type="Proteomes" id="UP000492821"/>
    </source>
</evidence>
<dbReference type="WBParaSite" id="Pan_g18611.t1">
    <property type="protein sequence ID" value="Pan_g18611.t1"/>
    <property type="gene ID" value="Pan_g18611"/>
</dbReference>
<name>A0A7E4VBZ5_PANRE</name>
<dbReference type="PANTHER" id="PTHR31389">
    <property type="entry name" value="LD39211P"/>
    <property type="match status" value="1"/>
</dbReference>
<evidence type="ECO:0000313" key="2">
    <source>
        <dbReference type="WBParaSite" id="Pan_g18611.t1"/>
    </source>
</evidence>
<proteinExistence type="predicted"/>
<reference evidence="1" key="1">
    <citation type="journal article" date="2013" name="Genetics">
        <title>The draft genome and transcriptome of Panagrellus redivivus are shaped by the harsh demands of a free-living lifestyle.</title>
        <authorList>
            <person name="Srinivasan J."/>
            <person name="Dillman A.R."/>
            <person name="Macchietto M.G."/>
            <person name="Heikkinen L."/>
            <person name="Lakso M."/>
            <person name="Fracchia K.M."/>
            <person name="Antoshechkin I."/>
            <person name="Mortazavi A."/>
            <person name="Wong G."/>
            <person name="Sternberg P.W."/>
        </authorList>
    </citation>
    <scope>NUCLEOTIDE SEQUENCE [LARGE SCALE GENOMIC DNA]</scope>
    <source>
        <strain evidence="1">MT8872</strain>
    </source>
</reference>
<accession>A0A7E4VBZ5</accession>
<reference evidence="2" key="2">
    <citation type="submission" date="2020-10" db="UniProtKB">
        <authorList>
            <consortium name="WormBaseParasite"/>
        </authorList>
    </citation>
    <scope>IDENTIFICATION</scope>
</reference>
<protein>
    <submittedName>
        <fullName evidence="2">Uncharacterized protein</fullName>
    </submittedName>
</protein>
<dbReference type="AlphaFoldDB" id="A0A7E4VBZ5"/>
<keyword evidence="1" id="KW-1185">Reference proteome</keyword>
<sequence length="230" mass="26697">MNGTIPVIGLYAPDVTKNDLENYRTNCPYVQLRPFTVSAYPEYFKDLKNYRFKFPTVASVLSEFRTIMYVDASIRFTSVKNETMTELFKSLETEFATKGIRLLSENFHGNFPVTHPDMYAFFNVTEDQMKETIQLHSGLYLLSNSSEGWNVMNKLIKCAFEPKCMAPKDAQVKCNVEQLKKSNDVVVCHRFDQSALNMRVIELYGTNKHLYYRPSPMIIIKQMRECNLES</sequence>